<dbReference type="Gene3D" id="3.40.50.1240">
    <property type="entry name" value="Phosphoglycerate mutase-like"/>
    <property type="match status" value="1"/>
</dbReference>
<proteinExistence type="predicted"/>
<evidence type="ECO:0008006" key="5">
    <source>
        <dbReference type="Google" id="ProtNLM"/>
    </source>
</evidence>
<dbReference type="InterPro" id="IPR013078">
    <property type="entry name" value="His_Pase_superF_clade-1"/>
</dbReference>
<evidence type="ECO:0000256" key="2">
    <source>
        <dbReference type="SAM" id="MobiDB-lite"/>
    </source>
</evidence>
<evidence type="ECO:0000313" key="3">
    <source>
        <dbReference type="EMBL" id="SJL05055.1"/>
    </source>
</evidence>
<dbReference type="GO" id="GO:0005829">
    <property type="term" value="C:cytosol"/>
    <property type="evidence" value="ECO:0007669"/>
    <property type="project" value="TreeGrafter"/>
</dbReference>
<keyword evidence="1" id="KW-0378">Hydrolase</keyword>
<dbReference type="GO" id="GO:0045820">
    <property type="term" value="P:negative regulation of glycolytic process"/>
    <property type="evidence" value="ECO:0007669"/>
    <property type="project" value="TreeGrafter"/>
</dbReference>
<dbReference type="InterPro" id="IPR051695">
    <property type="entry name" value="Phosphoglycerate_Mutase"/>
</dbReference>
<dbReference type="SUPFAM" id="SSF53254">
    <property type="entry name" value="Phosphoglycerate mutase-like"/>
    <property type="match status" value="1"/>
</dbReference>
<dbReference type="PANTHER" id="PTHR46517">
    <property type="entry name" value="FRUCTOSE-2,6-BISPHOSPHATASE TIGAR"/>
    <property type="match status" value="1"/>
</dbReference>
<feature type="compositionally biased region" description="Polar residues" evidence="2">
    <location>
        <begin position="1"/>
        <end position="12"/>
    </location>
</feature>
<protein>
    <recommendedName>
        <fullName evidence="5">Phosphoglycerate mutase-like protein</fullName>
    </recommendedName>
</protein>
<dbReference type="STRING" id="47428.A0A284R8N5"/>
<reference evidence="4" key="1">
    <citation type="journal article" date="2017" name="Nat. Ecol. Evol.">
        <title>Genome expansion and lineage-specific genetic innovations in the forest pathogenic fungi Armillaria.</title>
        <authorList>
            <person name="Sipos G."/>
            <person name="Prasanna A.N."/>
            <person name="Walter M.C."/>
            <person name="O'Connor E."/>
            <person name="Balint B."/>
            <person name="Krizsan K."/>
            <person name="Kiss B."/>
            <person name="Hess J."/>
            <person name="Varga T."/>
            <person name="Slot J."/>
            <person name="Riley R."/>
            <person name="Boka B."/>
            <person name="Rigling D."/>
            <person name="Barry K."/>
            <person name="Lee J."/>
            <person name="Mihaltcheva S."/>
            <person name="LaButti K."/>
            <person name="Lipzen A."/>
            <person name="Waldron R."/>
            <person name="Moloney N.M."/>
            <person name="Sperisen C."/>
            <person name="Kredics L."/>
            <person name="Vagvoelgyi C."/>
            <person name="Patrignani A."/>
            <person name="Fitzpatrick D."/>
            <person name="Nagy I."/>
            <person name="Doyle S."/>
            <person name="Anderson J.B."/>
            <person name="Grigoriev I.V."/>
            <person name="Gueldener U."/>
            <person name="Muensterkoetter M."/>
            <person name="Nagy L.G."/>
        </authorList>
    </citation>
    <scope>NUCLEOTIDE SEQUENCE [LARGE SCALE GENOMIC DNA]</scope>
    <source>
        <strain evidence="4">C18/9</strain>
    </source>
</reference>
<gene>
    <name evidence="3" type="ORF">ARMOST_08427</name>
</gene>
<dbReference type="OMA" id="RNNIERP"/>
<organism evidence="3 4">
    <name type="scientific">Armillaria ostoyae</name>
    <name type="common">Armillaria root rot fungus</name>
    <dbReference type="NCBI Taxonomy" id="47428"/>
    <lineage>
        <taxon>Eukaryota</taxon>
        <taxon>Fungi</taxon>
        <taxon>Dikarya</taxon>
        <taxon>Basidiomycota</taxon>
        <taxon>Agaricomycotina</taxon>
        <taxon>Agaricomycetes</taxon>
        <taxon>Agaricomycetidae</taxon>
        <taxon>Agaricales</taxon>
        <taxon>Marasmiineae</taxon>
        <taxon>Physalacriaceae</taxon>
        <taxon>Armillaria</taxon>
    </lineage>
</organism>
<dbReference type="AlphaFoldDB" id="A0A284R8N5"/>
<dbReference type="OrthoDB" id="354304at2759"/>
<evidence type="ECO:0000256" key="1">
    <source>
        <dbReference type="ARBA" id="ARBA00022801"/>
    </source>
</evidence>
<dbReference type="Pfam" id="PF00300">
    <property type="entry name" value="His_Phos_1"/>
    <property type="match status" value="1"/>
</dbReference>
<dbReference type="InterPro" id="IPR001345">
    <property type="entry name" value="PG/BPGM_mutase_AS"/>
</dbReference>
<dbReference type="SMART" id="SM00855">
    <property type="entry name" value="PGAM"/>
    <property type="match status" value="1"/>
</dbReference>
<dbReference type="CDD" id="cd07067">
    <property type="entry name" value="HP_PGM_like"/>
    <property type="match status" value="1"/>
</dbReference>
<evidence type="ECO:0000313" key="4">
    <source>
        <dbReference type="Proteomes" id="UP000219338"/>
    </source>
</evidence>
<dbReference type="InterPro" id="IPR029033">
    <property type="entry name" value="His_PPase_superfam"/>
</dbReference>
<feature type="region of interest" description="Disordered" evidence="2">
    <location>
        <begin position="1"/>
        <end position="30"/>
    </location>
</feature>
<sequence length="268" mass="29572">MNSPEELSNSAASAPAIAEDTPNRSKNPENLGKCLILTLARHGQAESNVGQCTSSGSDDPLTNSGRYQAEQLGKELSSTHIDHLISSPYLRALDTARAIGRNNIERPDLKPVEDELIIEQDHGPQVDAARRSGNEDLEYQLRTGQSAFGYPTSSTSLRSYSPPGGESLDIVACRAGMALVYYLHSYGARFASMPDVPVDSADLIDGVPHVVVVSHNIFLTEFYEAMLFFNDPSQRYNTPVRWRTAGWARYIVFRDRGHLEIKTMKEPC</sequence>
<keyword evidence="4" id="KW-1185">Reference proteome</keyword>
<dbReference type="GO" id="GO:0043456">
    <property type="term" value="P:regulation of pentose-phosphate shunt"/>
    <property type="evidence" value="ECO:0007669"/>
    <property type="project" value="TreeGrafter"/>
</dbReference>
<accession>A0A284R8N5</accession>
<dbReference type="PANTHER" id="PTHR46517:SF1">
    <property type="entry name" value="FRUCTOSE-2,6-BISPHOSPHATASE TIGAR"/>
    <property type="match status" value="1"/>
</dbReference>
<dbReference type="PROSITE" id="PS00175">
    <property type="entry name" value="PG_MUTASE"/>
    <property type="match status" value="1"/>
</dbReference>
<dbReference type="GO" id="GO:0004331">
    <property type="term" value="F:fructose-2,6-bisphosphate 2-phosphatase activity"/>
    <property type="evidence" value="ECO:0007669"/>
    <property type="project" value="TreeGrafter"/>
</dbReference>
<name>A0A284R8N5_ARMOS</name>
<dbReference type="EMBL" id="FUEG01000005">
    <property type="protein sequence ID" value="SJL05055.1"/>
    <property type="molecule type" value="Genomic_DNA"/>
</dbReference>
<dbReference type="Proteomes" id="UP000219338">
    <property type="component" value="Unassembled WGS sequence"/>
</dbReference>